<keyword evidence="1" id="KW-0472">Membrane</keyword>
<protein>
    <submittedName>
        <fullName evidence="2">Uncharacterized protein</fullName>
    </submittedName>
</protein>
<keyword evidence="1" id="KW-1133">Transmembrane helix</keyword>
<evidence type="ECO:0000313" key="3">
    <source>
        <dbReference type="Proteomes" id="UP000027337"/>
    </source>
</evidence>
<name>A0A061SSW7_9RHOB</name>
<comment type="caution">
    <text evidence="2">The sequence shown here is derived from an EMBL/GenBank/DDBJ whole genome shotgun (WGS) entry which is preliminary data.</text>
</comment>
<feature type="transmembrane region" description="Helical" evidence="1">
    <location>
        <begin position="33"/>
        <end position="50"/>
    </location>
</feature>
<dbReference type="EMBL" id="JEMU01000010">
    <property type="protein sequence ID" value="KAJ02723.1"/>
    <property type="molecule type" value="Genomic_DNA"/>
</dbReference>
<evidence type="ECO:0000313" key="2">
    <source>
        <dbReference type="EMBL" id="KAJ02723.1"/>
    </source>
</evidence>
<dbReference type="AlphaFoldDB" id="A0A061SSW7"/>
<reference evidence="2 3" key="1">
    <citation type="journal article" date="2014" name="Genome Announc.">
        <title>Draft Genome Sequences of Two Isolates of the Roseobacter Group, Sulfitobacter sp. Strains 3SOLIMAR09 and 1FIGIMAR09, from Harbors of Mallorca Island (Mediterranean Sea).</title>
        <authorList>
            <person name="Mas-Llado M."/>
            <person name="Pina-Villalonga J.M."/>
            <person name="Brunet-Galmes I."/>
            <person name="Nogales B."/>
            <person name="Bosch R."/>
        </authorList>
    </citation>
    <scope>NUCLEOTIDE SEQUENCE [LARGE SCALE GENOMIC DNA]</scope>
    <source>
        <strain evidence="2 3">1FIGIMAR09</strain>
    </source>
</reference>
<proteinExistence type="predicted"/>
<dbReference type="Proteomes" id="UP000027337">
    <property type="component" value="Unassembled WGS sequence"/>
</dbReference>
<organism evidence="2 3">
    <name type="scientific">Sulfitobacter mediterraneus</name>
    <dbReference type="NCBI Taxonomy" id="83219"/>
    <lineage>
        <taxon>Bacteria</taxon>
        <taxon>Pseudomonadati</taxon>
        <taxon>Pseudomonadota</taxon>
        <taxon>Alphaproteobacteria</taxon>
        <taxon>Rhodobacterales</taxon>
        <taxon>Roseobacteraceae</taxon>
        <taxon>Sulfitobacter</taxon>
    </lineage>
</organism>
<accession>A0A061SSW7</accession>
<sequence>MTRKPAPTATVAVVTPAAPPPTATKSQSSHCLAFRSCAFILPSLIAIYYIKMSIWVMGN</sequence>
<evidence type="ECO:0000256" key="1">
    <source>
        <dbReference type="SAM" id="Phobius"/>
    </source>
</evidence>
<gene>
    <name evidence="2" type="ORF">PM02_12680</name>
</gene>
<keyword evidence="1" id="KW-0812">Transmembrane</keyword>
<keyword evidence="3" id="KW-1185">Reference proteome</keyword>